<dbReference type="EMBL" id="JAOAOG010000326">
    <property type="protein sequence ID" value="KAJ6228626.1"/>
    <property type="molecule type" value="Genomic_DNA"/>
</dbReference>
<feature type="region of interest" description="Disordered" evidence="1">
    <location>
        <begin position="1"/>
        <end position="21"/>
    </location>
</feature>
<evidence type="ECO:0000313" key="2">
    <source>
        <dbReference type="EMBL" id="KAJ6228626.1"/>
    </source>
</evidence>
<comment type="caution">
    <text evidence="2">The sequence shown here is derived from an EMBL/GenBank/DDBJ whole genome shotgun (WGS) entry which is preliminary data.</text>
</comment>
<proteinExistence type="predicted"/>
<gene>
    <name evidence="2" type="ORF">M0813_08663</name>
</gene>
<name>A0ABQ8X7H4_9EUKA</name>
<reference evidence="2" key="1">
    <citation type="submission" date="2022-08" db="EMBL/GenBank/DDBJ databases">
        <title>Novel sulfate-reducing endosymbionts in the free-living metamonad Anaeramoeba.</title>
        <authorList>
            <person name="Jerlstrom-Hultqvist J."/>
            <person name="Cepicka I."/>
            <person name="Gallot-Lavallee L."/>
            <person name="Salas-Leiva D."/>
            <person name="Curtis B.A."/>
            <person name="Zahonova K."/>
            <person name="Pipaliya S."/>
            <person name="Dacks J."/>
            <person name="Roger A.J."/>
        </authorList>
    </citation>
    <scope>NUCLEOTIDE SEQUENCE</scope>
    <source>
        <strain evidence="2">Schooner1</strain>
    </source>
</reference>
<organism evidence="2 3">
    <name type="scientific">Anaeramoeba flamelloides</name>
    <dbReference type="NCBI Taxonomy" id="1746091"/>
    <lineage>
        <taxon>Eukaryota</taxon>
        <taxon>Metamonada</taxon>
        <taxon>Anaeramoebidae</taxon>
        <taxon>Anaeramoeba</taxon>
    </lineage>
</organism>
<feature type="region of interest" description="Disordered" evidence="1">
    <location>
        <begin position="118"/>
        <end position="138"/>
    </location>
</feature>
<dbReference type="Proteomes" id="UP001150062">
    <property type="component" value="Unassembled WGS sequence"/>
</dbReference>
<protein>
    <submittedName>
        <fullName evidence="2">Uncharacterized protein</fullName>
    </submittedName>
</protein>
<accession>A0ABQ8X7H4</accession>
<evidence type="ECO:0000313" key="3">
    <source>
        <dbReference type="Proteomes" id="UP001150062"/>
    </source>
</evidence>
<keyword evidence="3" id="KW-1185">Reference proteome</keyword>
<evidence type="ECO:0000256" key="1">
    <source>
        <dbReference type="SAM" id="MobiDB-lite"/>
    </source>
</evidence>
<sequence>MNQLEKTVSSPIPKQPNNNLAQLPIRSQSDCYFNRFSRPDLIEPQPKKNFPSQRFKNKRFFKYDFSKELSQFITPQKELIEMSFENNPYNEFEQVNFLEELVIDELILNFENKQKEQKLSRKKKDKEKEQVQEQEQVQEEVDIEEEEMYFYNFNESELELAFSPPLRSKCPLWQDNKFLKKHNFENDF</sequence>